<proteinExistence type="predicted"/>
<keyword evidence="1" id="KW-0732">Signal</keyword>
<dbReference type="InterPro" id="IPR038765">
    <property type="entry name" value="Papain-like_cys_pep_sf"/>
</dbReference>
<dbReference type="Gene3D" id="2.60.120.1130">
    <property type="match status" value="1"/>
</dbReference>
<dbReference type="Proteomes" id="UP000198561">
    <property type="component" value="Unassembled WGS sequence"/>
</dbReference>
<protein>
    <recommendedName>
        <fullName evidence="2">DUF3857 domain-containing protein</fullName>
    </recommendedName>
</protein>
<gene>
    <name evidence="3" type="ORF">SAMN05421593_4255</name>
</gene>
<reference evidence="3 4" key="1">
    <citation type="submission" date="2016-10" db="EMBL/GenBank/DDBJ databases">
        <authorList>
            <person name="de Groot N.N."/>
        </authorList>
    </citation>
    <scope>NUCLEOTIDE SEQUENCE [LARGE SCALE GENOMIC DNA]</scope>
    <source>
        <strain evidence="3 4">DSM 23031</strain>
    </source>
</reference>
<name>A0A1H6I9I8_CHRCI</name>
<dbReference type="Pfam" id="PF12969">
    <property type="entry name" value="DUF3857"/>
    <property type="match status" value="1"/>
</dbReference>
<dbReference type="Gene3D" id="2.60.40.3140">
    <property type="match status" value="1"/>
</dbReference>
<feature type="domain" description="DUF3857" evidence="2">
    <location>
        <begin position="58"/>
        <end position="213"/>
    </location>
</feature>
<evidence type="ECO:0000313" key="4">
    <source>
        <dbReference type="Proteomes" id="UP000198561"/>
    </source>
</evidence>
<feature type="signal peptide" evidence="1">
    <location>
        <begin position="1"/>
        <end position="25"/>
    </location>
</feature>
<dbReference type="AlphaFoldDB" id="A0A1H6I9I8"/>
<evidence type="ECO:0000259" key="2">
    <source>
        <dbReference type="Pfam" id="PF12969"/>
    </source>
</evidence>
<dbReference type="EMBL" id="FNWQ01000007">
    <property type="protein sequence ID" value="SEH44950.1"/>
    <property type="molecule type" value="Genomic_DNA"/>
</dbReference>
<evidence type="ECO:0000256" key="1">
    <source>
        <dbReference type="SAM" id="SignalP"/>
    </source>
</evidence>
<organism evidence="3 4">
    <name type="scientific">Chryseobacterium culicis</name>
    <dbReference type="NCBI Taxonomy" id="680127"/>
    <lineage>
        <taxon>Bacteria</taxon>
        <taxon>Pseudomonadati</taxon>
        <taxon>Bacteroidota</taxon>
        <taxon>Flavobacteriia</taxon>
        <taxon>Flavobacteriales</taxon>
        <taxon>Weeksellaceae</taxon>
        <taxon>Chryseobacterium group</taxon>
        <taxon>Chryseobacterium</taxon>
    </lineage>
</organism>
<evidence type="ECO:0000313" key="3">
    <source>
        <dbReference type="EMBL" id="SEH44950.1"/>
    </source>
</evidence>
<dbReference type="RefSeq" id="WP_089695637.1">
    <property type="nucleotide sequence ID" value="NZ_FNWQ01000007.1"/>
</dbReference>
<dbReference type="SUPFAM" id="SSF54001">
    <property type="entry name" value="Cysteine proteinases"/>
    <property type="match status" value="1"/>
</dbReference>
<sequence length="630" mass="71488">MMKILVLGAFSVASLYFAQSYPASAIPENLKKNANVVIRKDLTTVQINKIDEIKYQCNTVTTVFNKDGNEQAVAYIPYDKARRISNIKVTIYDEAGKKIKSVSKSDFQDIANNSQGVFYSDNRMLIYSYTPAQYPYTVDFSYETNDENTVFIPDFVPFTSVKTSLEEAQFKIINNSGIELRTKIYPSKYNYASVIESGTPNDKTYSYKNVPAIDDAFMIPQPVKILPSVNFALAKFSLAGKQGTLNNWKDFGTWIYNDLLTPVSGSTPAIKAEVASLQLQGSVEDKVKKIYQYMQNKSRYIAVSLGIGGWQPMLPDEVQKKGYGDCKGLTNYMRILLTEAGIPSTYCIINSGRSQVSFDPEFPSMGGNHVILMVPTEKGNIWLENTSQQIAFNHLGYTTTDRNVLAVTQKGIELINTPAYKAEQNKEKQVLRVNLNEDNSITGTGNFAYTGNQYDYNLRFANLNPKEKNDAVKATFDILNFEKVEMKNYNNDRDNAIITYDLDFKTNNFSKNAGNSLLFRSVPIFSDVIYKTDESRELPFEVNLSFEDEYEIAYILPKGYKIDEMPDNSNITSEFGSYKLSFVKGEDQIKVIRKMQINKGLYPKEKYNDYISFRKKILNMDNSKILITKI</sequence>
<dbReference type="InterPro" id="IPR024618">
    <property type="entry name" value="DUF3857"/>
</dbReference>
<feature type="chain" id="PRO_5011651070" description="DUF3857 domain-containing protein" evidence="1">
    <location>
        <begin position="26"/>
        <end position="630"/>
    </location>
</feature>
<accession>A0A1H6I9I8</accession>
<dbReference type="Gene3D" id="3.10.620.30">
    <property type="match status" value="1"/>
</dbReference>
<dbReference type="STRING" id="680127.SAMN05421593_4255"/>
<dbReference type="OrthoDB" id="8595007at2"/>